<dbReference type="Gene3D" id="3.30.70.1620">
    <property type="match status" value="1"/>
</dbReference>
<keyword evidence="3 7" id="KW-0547">Nucleotide-binding</keyword>
<dbReference type="SMART" id="SM00968">
    <property type="entry name" value="SMC_hinge"/>
    <property type="match status" value="1"/>
</dbReference>
<comment type="domain">
    <text evidence="7">Contains large globular domains required for ATP hydrolysis at each terminus and a third globular domain forming a flexible hinge near the middle of the molecule. These domains are separated by coiled-coil structures.</text>
</comment>
<evidence type="ECO:0000256" key="7">
    <source>
        <dbReference type="HAMAP-Rule" id="MF_01894"/>
    </source>
</evidence>
<dbReference type="Gene3D" id="3.40.50.300">
    <property type="entry name" value="P-loop containing nucleotide triphosphate hydrolases"/>
    <property type="match status" value="2"/>
</dbReference>
<dbReference type="FunFam" id="3.40.50.300:FF:000984">
    <property type="entry name" value="Chromosome partition protein Smc"/>
    <property type="match status" value="1"/>
</dbReference>
<dbReference type="SUPFAM" id="SSF52540">
    <property type="entry name" value="P-loop containing nucleoside triphosphate hydrolases"/>
    <property type="match status" value="1"/>
</dbReference>
<keyword evidence="4 7" id="KW-0067">ATP-binding</keyword>
<protein>
    <recommendedName>
        <fullName evidence="7">Chromosome partition protein Smc</fullName>
    </recommendedName>
</protein>
<feature type="coiled-coil region" evidence="7">
    <location>
        <begin position="654"/>
        <end position="765"/>
    </location>
</feature>
<dbReference type="PANTHER" id="PTHR43977">
    <property type="entry name" value="STRUCTURAL MAINTENANCE OF CHROMOSOMES PROTEIN 3"/>
    <property type="match status" value="1"/>
</dbReference>
<organism evidence="10 11">
    <name type="scientific">Saccharothrix violaceirubra</name>
    <dbReference type="NCBI Taxonomy" id="413306"/>
    <lineage>
        <taxon>Bacteria</taxon>
        <taxon>Bacillati</taxon>
        <taxon>Actinomycetota</taxon>
        <taxon>Actinomycetes</taxon>
        <taxon>Pseudonocardiales</taxon>
        <taxon>Pseudonocardiaceae</taxon>
        <taxon>Saccharothrix</taxon>
    </lineage>
</organism>
<proteinExistence type="inferred from homology"/>
<dbReference type="RefSeq" id="WP_184666650.1">
    <property type="nucleotide sequence ID" value="NZ_BAABAI010000025.1"/>
</dbReference>
<dbReference type="GO" id="GO:0005524">
    <property type="term" value="F:ATP binding"/>
    <property type="evidence" value="ECO:0007669"/>
    <property type="project" value="UniProtKB-UniRule"/>
</dbReference>
<dbReference type="PIRSF" id="PIRSF005719">
    <property type="entry name" value="SMC"/>
    <property type="match status" value="1"/>
</dbReference>
<comment type="function">
    <text evidence="7">Required for chromosome condensation and partitioning.</text>
</comment>
<dbReference type="Pfam" id="PF06470">
    <property type="entry name" value="SMC_hinge"/>
    <property type="match status" value="1"/>
</dbReference>
<feature type="region of interest" description="Disordered" evidence="8">
    <location>
        <begin position="807"/>
        <end position="826"/>
    </location>
</feature>
<dbReference type="GO" id="GO:0005737">
    <property type="term" value="C:cytoplasm"/>
    <property type="evidence" value="ECO:0007669"/>
    <property type="project" value="UniProtKB-SubCell"/>
</dbReference>
<accession>A0A7W7WU84</accession>
<dbReference type="InterPro" id="IPR027417">
    <property type="entry name" value="P-loop_NTPase"/>
</dbReference>
<feature type="region of interest" description="Disordered" evidence="8">
    <location>
        <begin position="959"/>
        <end position="981"/>
    </location>
</feature>
<evidence type="ECO:0000256" key="3">
    <source>
        <dbReference type="ARBA" id="ARBA00022741"/>
    </source>
</evidence>
<evidence type="ECO:0000313" key="11">
    <source>
        <dbReference type="Proteomes" id="UP000542674"/>
    </source>
</evidence>
<feature type="compositionally biased region" description="Basic and acidic residues" evidence="8">
    <location>
        <begin position="972"/>
        <end position="981"/>
    </location>
</feature>
<evidence type="ECO:0000256" key="6">
    <source>
        <dbReference type="ARBA" id="ARBA00023125"/>
    </source>
</evidence>
<keyword evidence="6 7" id="KW-0238">DNA-binding</keyword>
<keyword evidence="11" id="KW-1185">Reference proteome</keyword>
<feature type="coiled-coil region" evidence="7">
    <location>
        <begin position="167"/>
        <end position="201"/>
    </location>
</feature>
<dbReference type="Proteomes" id="UP000542674">
    <property type="component" value="Unassembled WGS sequence"/>
</dbReference>
<dbReference type="Pfam" id="PF02463">
    <property type="entry name" value="SMC_N"/>
    <property type="match status" value="1"/>
</dbReference>
<dbReference type="GO" id="GO:0005694">
    <property type="term" value="C:chromosome"/>
    <property type="evidence" value="ECO:0007669"/>
    <property type="project" value="InterPro"/>
</dbReference>
<dbReference type="AlphaFoldDB" id="A0A7W7WU84"/>
<dbReference type="GO" id="GO:0030261">
    <property type="term" value="P:chromosome condensation"/>
    <property type="evidence" value="ECO:0007669"/>
    <property type="project" value="InterPro"/>
</dbReference>
<sequence>MHLKSLTLKGFKSFASATTLRFEPGITCVVGPNGSGKSNVLDALRWVMGTQGAKDLRGGKMEDVIFAGTSGRAPLGRAEVTLTIDNSDGALPIDYTEVSITRRMFREGATEYEINGNSCRLMDIQELLSDSGIGREMHVIVGQGQLAAILESKPEERRAFVEEAAGVLKHRKRKEKALRKLEAMQANLTRLTDLTAELRRQLKPLGKQAEIARRAQVVQSELRDSRLRLLADDLVTRRAVLAREEQDEAAARARRTEVERSLQQAQVQQNELEEQVAADAPKLQRAQDTWYRLSALEERLRGTVRLAAERDRHLSAVVDAPRGGRDPDELEAEAEQTALLEQELQEGVTDARIGLAEAVETRAEWERVVSAAEKAHLAAVRAIADRREGLARLSGQVEALRSKTNATAEEIERLSAALAESVARADQARLELAEGQEVTGTEDEDDQGVEERHRQAVEADAAALGRVEELVKAERTAERDIASWKARVDALSLGLTRKDGAGALLASRLPGLLGSVAALLTVDAGAEVALAAALGPIADAVAVAAGADAVAALELLKEQDAGRAGLLVGGAGDVSDRSTWPVLTAGAWAVDLVRAPDALRPVLHRALDRVAVVDDLADAQALVAAYPDVRAATREGDVLGGDWVVGGSQRAQSVIEVQAAVDEATEKLALAERAFERSSAALEGARAEQQARRAEVAALKEQLNEAKVRRARSAERLNRLAAAVRSAEAEVDRARGRREKVEAAREEYLLKLGELEERLLVAEEQPLEDEPDTDHRDEAAAELAGARQSEMDARLALRTAEERARAVQGKADGLRRAARAEREARERAQRQHAARARGAVVAKAVVRGGELALERIAVSLARAARERDAAQERRTQRETFLGQVRNLVREMSGELEKLTDAVHRDEVLRAEQRLRIEQLETKVAEEFGIGLDDLVAEYGPDVFIPPSPQEIAEYEAAKERGEAVTAPQPIPYDRDTQQRRAKRAERDLSLLGKVNPLALEEFAALEERYKFLSNQLEDIKATRRDLLTVVKEVDDKILEVFTSAYEDVAREFEVVFGVLFPGGEGRLVLTEPDDMLTTGIDLEARPPGKKVKRLSLLSGGEKSLAAVAMLVAIFRARPSPFYVMDEVEAALDDTNLHRLIGLFEQLRERSQLLIITHQKPTMEIADALYGVSMRGDGISQVISQRLRGHEPARESSTQAP</sequence>
<comment type="subunit">
    <text evidence="7">Homodimer.</text>
</comment>
<dbReference type="InterPro" id="IPR036277">
    <property type="entry name" value="SMC_hinge_sf"/>
</dbReference>
<reference evidence="10 11" key="1">
    <citation type="submission" date="2020-08" db="EMBL/GenBank/DDBJ databases">
        <title>Sequencing the genomes of 1000 actinobacteria strains.</title>
        <authorList>
            <person name="Klenk H.-P."/>
        </authorList>
    </citation>
    <scope>NUCLEOTIDE SEQUENCE [LARGE SCALE GENOMIC DNA]</scope>
    <source>
        <strain evidence="10 11">DSM 45084</strain>
    </source>
</reference>
<dbReference type="InterPro" id="IPR024704">
    <property type="entry name" value="SMC"/>
</dbReference>
<dbReference type="GO" id="GO:0006260">
    <property type="term" value="P:DNA replication"/>
    <property type="evidence" value="ECO:0007669"/>
    <property type="project" value="UniProtKB-UniRule"/>
</dbReference>
<dbReference type="InterPro" id="IPR010935">
    <property type="entry name" value="SMC_hinge"/>
</dbReference>
<gene>
    <name evidence="7" type="primary">smc</name>
    <name evidence="10" type="ORF">F4559_001275</name>
</gene>
<dbReference type="GO" id="GO:0007059">
    <property type="term" value="P:chromosome segregation"/>
    <property type="evidence" value="ECO:0007669"/>
    <property type="project" value="UniProtKB-UniRule"/>
</dbReference>
<feature type="compositionally biased region" description="Basic and acidic residues" evidence="8">
    <location>
        <begin position="812"/>
        <end position="826"/>
    </location>
</feature>
<dbReference type="CDD" id="cd03278">
    <property type="entry name" value="ABC_SMC_barmotin"/>
    <property type="match status" value="1"/>
</dbReference>
<evidence type="ECO:0000256" key="4">
    <source>
        <dbReference type="ARBA" id="ARBA00022840"/>
    </source>
</evidence>
<evidence type="ECO:0000256" key="5">
    <source>
        <dbReference type="ARBA" id="ARBA00023054"/>
    </source>
</evidence>
<dbReference type="Gene3D" id="1.20.1060.20">
    <property type="match status" value="1"/>
</dbReference>
<evidence type="ECO:0000259" key="9">
    <source>
        <dbReference type="SMART" id="SM00968"/>
    </source>
</evidence>
<dbReference type="NCBIfam" id="TIGR02168">
    <property type="entry name" value="SMC_prok_B"/>
    <property type="match status" value="1"/>
</dbReference>
<dbReference type="HAMAP" id="MF_01894">
    <property type="entry name" value="Smc_prok"/>
    <property type="match status" value="1"/>
</dbReference>
<comment type="similarity">
    <text evidence="7">Belongs to the SMC family.</text>
</comment>
<evidence type="ECO:0000256" key="8">
    <source>
        <dbReference type="SAM" id="MobiDB-lite"/>
    </source>
</evidence>
<feature type="binding site" evidence="7">
    <location>
        <begin position="32"/>
        <end position="39"/>
    </location>
    <ligand>
        <name>ATP</name>
        <dbReference type="ChEBI" id="CHEBI:30616"/>
    </ligand>
</feature>
<feature type="domain" description="SMC hinge" evidence="9">
    <location>
        <begin position="510"/>
        <end position="623"/>
    </location>
</feature>
<dbReference type="GO" id="GO:0003677">
    <property type="term" value="F:DNA binding"/>
    <property type="evidence" value="ECO:0007669"/>
    <property type="project" value="UniProtKB-UniRule"/>
</dbReference>
<keyword evidence="2 7" id="KW-0963">Cytoplasm</keyword>
<evidence type="ECO:0000256" key="1">
    <source>
        <dbReference type="ARBA" id="ARBA00004496"/>
    </source>
</evidence>
<evidence type="ECO:0000256" key="2">
    <source>
        <dbReference type="ARBA" id="ARBA00022490"/>
    </source>
</evidence>
<dbReference type="GO" id="GO:0007062">
    <property type="term" value="P:sister chromatid cohesion"/>
    <property type="evidence" value="ECO:0007669"/>
    <property type="project" value="InterPro"/>
</dbReference>
<name>A0A7W7WU84_9PSEU</name>
<evidence type="ECO:0000313" key="10">
    <source>
        <dbReference type="EMBL" id="MBB4963916.1"/>
    </source>
</evidence>
<comment type="subcellular location">
    <subcellularLocation>
        <location evidence="1 7">Cytoplasm</location>
    </subcellularLocation>
</comment>
<dbReference type="GO" id="GO:0016887">
    <property type="term" value="F:ATP hydrolysis activity"/>
    <property type="evidence" value="ECO:0007669"/>
    <property type="project" value="InterPro"/>
</dbReference>
<dbReference type="InterPro" id="IPR011890">
    <property type="entry name" value="SMC_prok"/>
</dbReference>
<feature type="coiled-coil region" evidence="7">
    <location>
        <begin position="355"/>
        <end position="431"/>
    </location>
</feature>
<dbReference type="InterPro" id="IPR003395">
    <property type="entry name" value="RecF/RecN/SMC_N"/>
</dbReference>
<dbReference type="EMBL" id="JACHJS010000001">
    <property type="protein sequence ID" value="MBB4963916.1"/>
    <property type="molecule type" value="Genomic_DNA"/>
</dbReference>
<dbReference type="SUPFAM" id="SSF75553">
    <property type="entry name" value="Smc hinge domain"/>
    <property type="match status" value="1"/>
</dbReference>
<dbReference type="FunFam" id="3.40.50.300:FF:000901">
    <property type="entry name" value="Chromosome partition protein Smc"/>
    <property type="match status" value="1"/>
</dbReference>
<keyword evidence="5 7" id="KW-0175">Coiled coil</keyword>
<comment type="caution">
    <text evidence="10">The sequence shown here is derived from an EMBL/GenBank/DDBJ whole genome shotgun (WGS) entry which is preliminary data.</text>
</comment>